<dbReference type="InterPro" id="IPR029068">
    <property type="entry name" value="Glyas_Bleomycin-R_OHBP_Dase"/>
</dbReference>
<dbReference type="PROSITE" id="PS00934">
    <property type="entry name" value="GLYOXALASE_I_1"/>
    <property type="match status" value="1"/>
</dbReference>
<dbReference type="GO" id="GO:0004462">
    <property type="term" value="F:lactoylglutathione lyase activity"/>
    <property type="evidence" value="ECO:0007669"/>
    <property type="project" value="UniProtKB-UniRule"/>
</dbReference>
<feature type="active site" description="Proton donor/acceptor" evidence="7">
    <location>
        <position position="307"/>
    </location>
</feature>
<feature type="binding site" evidence="8">
    <location>
        <position position="234"/>
    </location>
    <ligand>
        <name>Zn(2+)</name>
        <dbReference type="ChEBI" id="CHEBI:29105"/>
        <note>ligand shared between dimeric partners</note>
    </ligand>
</feature>
<dbReference type="InterPro" id="IPR018146">
    <property type="entry name" value="Glyoxalase_1_CS"/>
</dbReference>
<evidence type="ECO:0000256" key="1">
    <source>
        <dbReference type="ARBA" id="ARBA00005008"/>
    </source>
</evidence>
<keyword evidence="4 8" id="KW-0479">Metal-binding</keyword>
<dbReference type="EMBL" id="MCFA01000143">
    <property type="protein sequence ID" value="ORY03732.1"/>
    <property type="molecule type" value="Genomic_DNA"/>
</dbReference>
<gene>
    <name evidence="11" type="ORF">BCR34DRAFT_492156</name>
</gene>
<accession>A0A1Y1Z0C1</accession>
<organism evidence="11 12">
    <name type="scientific">Clohesyomyces aquaticus</name>
    <dbReference type="NCBI Taxonomy" id="1231657"/>
    <lineage>
        <taxon>Eukaryota</taxon>
        <taxon>Fungi</taxon>
        <taxon>Dikarya</taxon>
        <taxon>Ascomycota</taxon>
        <taxon>Pezizomycotina</taxon>
        <taxon>Dothideomycetes</taxon>
        <taxon>Pleosporomycetidae</taxon>
        <taxon>Pleosporales</taxon>
        <taxon>Lindgomycetaceae</taxon>
        <taxon>Clohesyomyces</taxon>
    </lineage>
</organism>
<comment type="function">
    <text evidence="9">Catalyzes the conversion of hemimercaptal, formed from methylglyoxal and glutathione, to S-lactoylglutathione.</text>
</comment>
<evidence type="ECO:0000313" key="11">
    <source>
        <dbReference type="EMBL" id="ORY03732.1"/>
    </source>
</evidence>
<keyword evidence="6 9" id="KW-0456">Lyase</keyword>
<dbReference type="UniPathway" id="UPA00619">
    <property type="reaction ID" value="UER00675"/>
</dbReference>
<dbReference type="Gene3D" id="3.10.180.10">
    <property type="entry name" value="2,3-Dihydroxybiphenyl 1,2-Dioxygenase, domain 1"/>
    <property type="match status" value="2"/>
</dbReference>
<protein>
    <recommendedName>
        <fullName evidence="3 9">Lactoylglutathione lyase</fullName>
        <ecNumber evidence="3 9">4.4.1.5</ecNumber>
    </recommendedName>
    <alternativeName>
        <fullName evidence="9">Glyoxalase I</fullName>
    </alternativeName>
</protein>
<dbReference type="SUPFAM" id="SSF54593">
    <property type="entry name" value="Glyoxalase/Bleomycin resistance protein/Dihydroxybiphenyl dioxygenase"/>
    <property type="match status" value="2"/>
</dbReference>
<dbReference type="Proteomes" id="UP000193144">
    <property type="component" value="Unassembled WGS sequence"/>
</dbReference>
<sequence length="320" mass="36395">MATDPTKYKLNHSMIRVKDPKRSVEFYEFLGMKLINQIKNPDANFDLYFLAYDSPKAVSHGNQWTDREGIVELTHNYGTENDPDYKIANGNTDPRGFGHLAISVDNIQAACQRIEDAGYKFQKKLSDGKMRHIAFVLDPDGYWVEVVPQKPLEQTENSKETDPSTYRMNHTMIRIKDPGVSLNFYKDVMGMQLKRTSESKNGGFNLYFLGYGAPAADSAPDGVSPTADQEGLLELTWNYGTEKDPNFKYHDGNAQPQGFGHICVAVDDLDAACARFEEKKVNWKKRLTDGRMKNIAFVLDPDGYWIEVVQNEKLKTRANW</sequence>
<dbReference type="NCBIfam" id="TIGR00068">
    <property type="entry name" value="glyox_I"/>
    <property type="match status" value="2"/>
</dbReference>
<dbReference type="AlphaFoldDB" id="A0A1Y1Z0C1"/>
<comment type="similarity">
    <text evidence="2 9">Belongs to the glyoxalase I family.</text>
</comment>
<evidence type="ECO:0000256" key="6">
    <source>
        <dbReference type="ARBA" id="ARBA00023239"/>
    </source>
</evidence>
<dbReference type="OrthoDB" id="16820at2759"/>
<comment type="cofactor">
    <cofactor evidence="8">
        <name>Zn(2+)</name>
        <dbReference type="ChEBI" id="CHEBI:29105"/>
    </cofactor>
    <text evidence="8">Binds 1 zinc ion per subunit. In the homodimer, two zinc ions are bound between subunits.</text>
</comment>
<evidence type="ECO:0000256" key="2">
    <source>
        <dbReference type="ARBA" id="ARBA00010363"/>
    </source>
</evidence>
<dbReference type="STRING" id="1231657.A0A1Y1Z0C1"/>
<feature type="binding site" evidence="8">
    <location>
        <position position="261"/>
    </location>
    <ligand>
        <name>Zn(2+)</name>
        <dbReference type="ChEBI" id="CHEBI:29105"/>
        <note>ligand shared between dimeric partners</note>
    </ligand>
</feature>
<dbReference type="PROSITE" id="PS00935">
    <property type="entry name" value="GLYOXALASE_I_2"/>
    <property type="match status" value="1"/>
</dbReference>
<evidence type="ECO:0000256" key="7">
    <source>
        <dbReference type="PIRSR" id="PIRSR604361-1"/>
    </source>
</evidence>
<dbReference type="Pfam" id="PF00903">
    <property type="entry name" value="Glyoxalase"/>
    <property type="match status" value="2"/>
</dbReference>
<comment type="caution">
    <text evidence="11">The sequence shown here is derived from an EMBL/GenBank/DDBJ whole genome shotgun (WGS) entry which is preliminary data.</text>
</comment>
<evidence type="ECO:0000256" key="3">
    <source>
        <dbReference type="ARBA" id="ARBA00012081"/>
    </source>
</evidence>
<dbReference type="GO" id="GO:0046872">
    <property type="term" value="F:metal ion binding"/>
    <property type="evidence" value="ECO:0007669"/>
    <property type="project" value="UniProtKB-UniRule"/>
</dbReference>
<dbReference type="PROSITE" id="PS51819">
    <property type="entry name" value="VOC"/>
    <property type="match status" value="2"/>
</dbReference>
<name>A0A1Y1Z0C1_9PLEO</name>
<dbReference type="PANTHER" id="PTHR10374:SF30">
    <property type="entry name" value="LACTOYLGLUTATHIONE LYASE"/>
    <property type="match status" value="1"/>
</dbReference>
<evidence type="ECO:0000256" key="4">
    <source>
        <dbReference type="ARBA" id="ARBA00022723"/>
    </source>
</evidence>
<comment type="catalytic activity">
    <reaction evidence="9">
        <text>(R)-S-lactoylglutathione = methylglyoxal + glutathione</text>
        <dbReference type="Rhea" id="RHEA:19069"/>
        <dbReference type="ChEBI" id="CHEBI:17158"/>
        <dbReference type="ChEBI" id="CHEBI:57474"/>
        <dbReference type="ChEBI" id="CHEBI:57925"/>
        <dbReference type="EC" id="4.4.1.5"/>
    </reaction>
</comment>
<evidence type="ECO:0000256" key="8">
    <source>
        <dbReference type="PIRSR" id="PIRSR604361-3"/>
    </source>
</evidence>
<evidence type="ECO:0000256" key="5">
    <source>
        <dbReference type="ARBA" id="ARBA00022833"/>
    </source>
</evidence>
<dbReference type="InterPro" id="IPR004360">
    <property type="entry name" value="Glyas_Fos-R_dOase_dom"/>
</dbReference>
<comment type="pathway">
    <text evidence="1 9">Secondary metabolite metabolism; methylglyoxal degradation; (R)-lactate from methylglyoxal: step 1/2.</text>
</comment>
<feature type="domain" description="VOC" evidence="10">
    <location>
        <begin position="9"/>
        <end position="149"/>
    </location>
</feature>
<evidence type="ECO:0000313" key="12">
    <source>
        <dbReference type="Proteomes" id="UP000193144"/>
    </source>
</evidence>
<evidence type="ECO:0000256" key="9">
    <source>
        <dbReference type="RuleBase" id="RU361179"/>
    </source>
</evidence>
<reference evidence="11 12" key="1">
    <citation type="submission" date="2016-07" db="EMBL/GenBank/DDBJ databases">
        <title>Pervasive Adenine N6-methylation of Active Genes in Fungi.</title>
        <authorList>
            <consortium name="DOE Joint Genome Institute"/>
            <person name="Mondo S.J."/>
            <person name="Dannebaum R.O."/>
            <person name="Kuo R.C."/>
            <person name="Labutti K."/>
            <person name="Haridas S."/>
            <person name="Kuo A."/>
            <person name="Salamov A."/>
            <person name="Ahrendt S.R."/>
            <person name="Lipzen A."/>
            <person name="Sullivan W."/>
            <person name="Andreopoulos W.B."/>
            <person name="Clum A."/>
            <person name="Lindquist E."/>
            <person name="Daum C."/>
            <person name="Ramamoorthy G.K."/>
            <person name="Gryganskyi A."/>
            <person name="Culley D."/>
            <person name="Magnuson J.K."/>
            <person name="James T.Y."/>
            <person name="O'Malley M.A."/>
            <person name="Stajich J.E."/>
            <person name="Spatafora J.W."/>
            <person name="Visel A."/>
            <person name="Grigoriev I.V."/>
        </authorList>
    </citation>
    <scope>NUCLEOTIDE SEQUENCE [LARGE SCALE GENOMIC DNA]</scope>
    <source>
        <strain evidence="11 12">CBS 115471</strain>
    </source>
</reference>
<dbReference type="PANTHER" id="PTHR10374">
    <property type="entry name" value="LACTOYLGLUTATHIONE LYASE GLYOXALASE I"/>
    <property type="match status" value="1"/>
</dbReference>
<keyword evidence="5 8" id="KW-0862">Zinc</keyword>
<dbReference type="InterPro" id="IPR037523">
    <property type="entry name" value="VOC_core"/>
</dbReference>
<proteinExistence type="inferred from homology"/>
<evidence type="ECO:0000259" key="10">
    <source>
        <dbReference type="PROSITE" id="PS51819"/>
    </source>
</evidence>
<feature type="binding site" evidence="8">
    <location>
        <position position="307"/>
    </location>
    <ligand>
        <name>Zn(2+)</name>
        <dbReference type="ChEBI" id="CHEBI:29105"/>
        <note>ligand shared between dimeric partners</note>
    </ligand>
</feature>
<feature type="domain" description="VOC" evidence="10">
    <location>
        <begin position="167"/>
        <end position="311"/>
    </location>
</feature>
<dbReference type="InterPro" id="IPR004361">
    <property type="entry name" value="Glyoxalase_1"/>
</dbReference>
<dbReference type="CDD" id="cd07233">
    <property type="entry name" value="GlxI_Zn"/>
    <property type="match status" value="2"/>
</dbReference>
<keyword evidence="12" id="KW-1185">Reference proteome</keyword>
<dbReference type="EC" id="4.4.1.5" evidence="3 9"/>